<accession>A0A081RCC5</accession>
<sequence length="33" mass="3272">MFAKLQNAAFALTGALLVSALFIGAAIPVAPIA</sequence>
<dbReference type="AlphaFoldDB" id="A0A081RCC5"/>
<dbReference type="EMBL" id="JFHR01000034">
    <property type="protein sequence ID" value="KEQ52848.1"/>
    <property type="molecule type" value="Genomic_DNA"/>
</dbReference>
<protein>
    <submittedName>
        <fullName evidence="1">Uncharacterized protein</fullName>
    </submittedName>
</protein>
<reference evidence="1 2" key="1">
    <citation type="submission" date="2014-02" db="EMBL/GenBank/DDBJ databases">
        <title>Whole genome sequence of Sphingobium chlorophenolicum NBRC 16172.</title>
        <authorList>
            <person name="Gan H.M."/>
            <person name="Gan H.Y."/>
            <person name="Chew T.H."/>
            <person name="Savka M.A."/>
        </authorList>
    </citation>
    <scope>NUCLEOTIDE SEQUENCE [LARGE SCALE GENOMIC DNA]</scope>
    <source>
        <strain evidence="1 2">NBRC 16172</strain>
    </source>
</reference>
<proteinExistence type="predicted"/>
<evidence type="ECO:0000313" key="2">
    <source>
        <dbReference type="Proteomes" id="UP000028411"/>
    </source>
</evidence>
<gene>
    <name evidence="1" type="ORF">BV95_02912</name>
</gene>
<organism evidence="1 2">
    <name type="scientific">Sphingobium chlorophenolicum</name>
    <dbReference type="NCBI Taxonomy" id="46429"/>
    <lineage>
        <taxon>Bacteria</taxon>
        <taxon>Pseudomonadati</taxon>
        <taxon>Pseudomonadota</taxon>
        <taxon>Alphaproteobacteria</taxon>
        <taxon>Sphingomonadales</taxon>
        <taxon>Sphingomonadaceae</taxon>
        <taxon>Sphingobium</taxon>
    </lineage>
</organism>
<dbReference type="Proteomes" id="UP000028411">
    <property type="component" value="Unassembled WGS sequence"/>
</dbReference>
<name>A0A081RCC5_SPHCR</name>
<evidence type="ECO:0000313" key="1">
    <source>
        <dbReference type="EMBL" id="KEQ52848.1"/>
    </source>
</evidence>
<dbReference type="PATRIC" id="fig|46429.4.peg.2886"/>
<comment type="caution">
    <text evidence="1">The sequence shown here is derived from an EMBL/GenBank/DDBJ whole genome shotgun (WGS) entry which is preliminary data.</text>
</comment>